<keyword evidence="3" id="KW-0547">Nucleotide-binding</keyword>
<gene>
    <name evidence="8" type="primary">hmuV</name>
    <name evidence="7" type="ORF">BUZ61_10315</name>
    <name evidence="6" type="ORF">J3T88_12585</name>
    <name evidence="8" type="ORF">NCTC13834_00850</name>
</gene>
<dbReference type="KEGG" id="snl:BJD96_04030"/>
<dbReference type="PANTHER" id="PTHR43553">
    <property type="entry name" value="HEAVY METAL TRANSPORTER"/>
    <property type="match status" value="1"/>
</dbReference>
<dbReference type="InterPro" id="IPR003439">
    <property type="entry name" value="ABC_transporter-like_ATP-bd"/>
</dbReference>
<dbReference type="GeneID" id="66776251"/>
<dbReference type="SMART" id="SM00382">
    <property type="entry name" value="AAA"/>
    <property type="match status" value="1"/>
</dbReference>
<name>A0A291JJ25_9STAP</name>
<dbReference type="EMBL" id="JAFNLT010000012">
    <property type="protein sequence ID" value="MBO1228136.1"/>
    <property type="molecule type" value="Genomic_DNA"/>
</dbReference>
<dbReference type="EMBL" id="UHDS01000001">
    <property type="protein sequence ID" value="SUM54553.1"/>
    <property type="molecule type" value="Genomic_DNA"/>
</dbReference>
<reference evidence="7" key="2">
    <citation type="submission" date="2018-03" db="EMBL/GenBank/DDBJ databases">
        <authorList>
            <person name="Keele B.F."/>
        </authorList>
    </citation>
    <scope>NUCLEOTIDE SEQUENCE</scope>
    <source>
        <strain evidence="7">SNUC 4337</strain>
    </source>
</reference>
<dbReference type="GO" id="GO:0043190">
    <property type="term" value="C:ATP-binding cassette (ABC) transporter complex"/>
    <property type="evidence" value="ECO:0007669"/>
    <property type="project" value="TreeGrafter"/>
</dbReference>
<evidence type="ECO:0000313" key="6">
    <source>
        <dbReference type="EMBL" id="MBO1228136.1"/>
    </source>
</evidence>
<keyword evidence="4 8" id="KW-0067">ATP-binding</keyword>
<dbReference type="Proteomes" id="UP000254412">
    <property type="component" value="Unassembled WGS sequence"/>
</dbReference>
<dbReference type="PROSITE" id="PS50893">
    <property type="entry name" value="ABC_TRANSPORTER_2"/>
    <property type="match status" value="1"/>
</dbReference>
<feature type="domain" description="ABC transporter" evidence="5">
    <location>
        <begin position="3"/>
        <end position="244"/>
    </location>
</feature>
<evidence type="ECO:0000259" key="5">
    <source>
        <dbReference type="PROSITE" id="PS50893"/>
    </source>
</evidence>
<evidence type="ECO:0000313" key="7">
    <source>
        <dbReference type="EMBL" id="PTK58177.1"/>
    </source>
</evidence>
<evidence type="ECO:0000313" key="8">
    <source>
        <dbReference type="EMBL" id="SUM54553.1"/>
    </source>
</evidence>
<dbReference type="Proteomes" id="UP000664081">
    <property type="component" value="Unassembled WGS sequence"/>
</dbReference>
<comment type="similarity">
    <text evidence="1">Belongs to the ABC transporter superfamily.</text>
</comment>
<evidence type="ECO:0000313" key="11">
    <source>
        <dbReference type="Proteomes" id="UP000664081"/>
    </source>
</evidence>
<dbReference type="InterPro" id="IPR003593">
    <property type="entry name" value="AAA+_ATPase"/>
</dbReference>
<dbReference type="RefSeq" id="WP_096808740.1">
    <property type="nucleotide sequence ID" value="NZ_BMCF01000011.1"/>
</dbReference>
<evidence type="ECO:0000313" key="10">
    <source>
        <dbReference type="Proteomes" id="UP000254412"/>
    </source>
</evidence>
<proteinExistence type="inferred from homology"/>
<keyword evidence="11" id="KW-1185">Reference proteome</keyword>
<dbReference type="PANTHER" id="PTHR43553:SF3">
    <property type="entry name" value="ABC TRANSPORTER ATP-BINDING PROTEIN MODF"/>
    <property type="match status" value="1"/>
</dbReference>
<dbReference type="OrthoDB" id="9789994at2"/>
<protein>
    <submittedName>
        <fullName evidence="8">ABC transporter ATP-binding protein</fullName>
        <ecNumber evidence="8">3.6.3.-</ecNumber>
    </submittedName>
</protein>
<dbReference type="Gene3D" id="3.40.50.300">
    <property type="entry name" value="P-loop containing nucleotide triphosphate hydrolases"/>
    <property type="match status" value="1"/>
</dbReference>
<reference evidence="7 9" key="1">
    <citation type="journal article" date="2016" name="Front. Microbiol.">
        <title>Comprehensive Phylogenetic Analysis of Bovine Non-aureus Staphylococci Species Based on Whole-Genome Sequencing.</title>
        <authorList>
            <person name="Naushad S."/>
            <person name="Barkema H.W."/>
            <person name="Luby C."/>
            <person name="Condas L.A."/>
            <person name="Nobrega D.B."/>
            <person name="Carson D.A."/>
            <person name="De Buck J."/>
        </authorList>
    </citation>
    <scope>NUCLEOTIDE SEQUENCE [LARGE SCALE GENOMIC DNA]</scope>
    <source>
        <strain evidence="7 9">SNUC 4337</strain>
    </source>
</reference>
<evidence type="ECO:0000313" key="9">
    <source>
        <dbReference type="Proteomes" id="UP000240400"/>
    </source>
</evidence>
<reference evidence="6 11" key="4">
    <citation type="submission" date="2021-03" db="EMBL/GenBank/DDBJ databases">
        <title>Staphylococci and Mammaliicocci in bats.</title>
        <authorList>
            <person name="Fountain K."/>
        </authorList>
    </citation>
    <scope>NUCLEOTIDE SEQUENCE [LARGE SCALE GENOMIC DNA]</scope>
    <source>
        <strain evidence="6 11">18_1_E_SW</strain>
    </source>
</reference>
<dbReference type="EMBL" id="PZHR01000062">
    <property type="protein sequence ID" value="PTK58177.1"/>
    <property type="molecule type" value="Genomic_DNA"/>
</dbReference>
<keyword evidence="2" id="KW-0813">Transport</keyword>
<evidence type="ECO:0000256" key="3">
    <source>
        <dbReference type="ARBA" id="ARBA00022741"/>
    </source>
</evidence>
<reference evidence="8 10" key="3">
    <citation type="submission" date="2018-06" db="EMBL/GenBank/DDBJ databases">
        <authorList>
            <consortium name="Pathogen Informatics"/>
            <person name="Doyle S."/>
        </authorList>
    </citation>
    <scope>NUCLEOTIDE SEQUENCE [LARGE SCALE GENOMIC DNA]</scope>
    <source>
        <strain evidence="8 10">NCTC13834</strain>
    </source>
</reference>
<dbReference type="Proteomes" id="UP000240400">
    <property type="component" value="Unassembled WGS sequence"/>
</dbReference>
<keyword evidence="8" id="KW-0378">Hydrolase</keyword>
<dbReference type="GO" id="GO:0042626">
    <property type="term" value="F:ATPase-coupled transmembrane transporter activity"/>
    <property type="evidence" value="ECO:0007669"/>
    <property type="project" value="TreeGrafter"/>
</dbReference>
<evidence type="ECO:0000256" key="2">
    <source>
        <dbReference type="ARBA" id="ARBA00022448"/>
    </source>
</evidence>
<accession>A0A291JJ25</accession>
<organism evidence="8 10">
    <name type="scientific">Staphylococcus nepalensis</name>
    <dbReference type="NCBI Taxonomy" id="214473"/>
    <lineage>
        <taxon>Bacteria</taxon>
        <taxon>Bacillati</taxon>
        <taxon>Bacillota</taxon>
        <taxon>Bacilli</taxon>
        <taxon>Bacillales</taxon>
        <taxon>Staphylococcaceae</taxon>
        <taxon>Staphylococcus</taxon>
    </lineage>
</organism>
<dbReference type="InterPro" id="IPR027417">
    <property type="entry name" value="P-loop_NTPase"/>
</dbReference>
<dbReference type="InterPro" id="IPR050095">
    <property type="entry name" value="ECF_ABC_transporter_ATP-bd"/>
</dbReference>
<evidence type="ECO:0000256" key="1">
    <source>
        <dbReference type="ARBA" id="ARBA00005417"/>
    </source>
</evidence>
<dbReference type="Pfam" id="PF00005">
    <property type="entry name" value="ABC_tran"/>
    <property type="match status" value="1"/>
</dbReference>
<evidence type="ECO:0000256" key="4">
    <source>
        <dbReference type="ARBA" id="ARBA00022840"/>
    </source>
</evidence>
<sequence>MLIDLKHIARRKQGNEIIKDVSWQINEGEKWMLYGLNGAGKTTLLNILNAYEPNTSGEMTLFGMKPGKKGYSADNVRNQIGFVSNSLMDRFQDGEIVLDVVISGIFKSIGVFQEVPQQYENTAKQYLKQMGMSHFENQYYGYLSTGERQKVLIARALMGDPKLLILDEPASGLDFIAREDLLSALTQLYRQNPQLAVIYVTHFVEEITKDIDYGFLLKNGKTFKQGSITEILNSHTLSSFFKRNVNITYHDERYALFLNEEKIAEK</sequence>
<dbReference type="AlphaFoldDB" id="A0A291JJ25"/>
<dbReference type="GO" id="GO:0005524">
    <property type="term" value="F:ATP binding"/>
    <property type="evidence" value="ECO:0007669"/>
    <property type="project" value="UniProtKB-KW"/>
</dbReference>
<dbReference type="SUPFAM" id="SSF52540">
    <property type="entry name" value="P-loop containing nucleoside triphosphate hydrolases"/>
    <property type="match status" value="1"/>
</dbReference>
<dbReference type="GO" id="GO:0016887">
    <property type="term" value="F:ATP hydrolysis activity"/>
    <property type="evidence" value="ECO:0007669"/>
    <property type="project" value="InterPro"/>
</dbReference>
<dbReference type="EC" id="3.6.3.-" evidence="8"/>